<evidence type="ECO:0000256" key="4">
    <source>
        <dbReference type="ARBA" id="ARBA00023163"/>
    </source>
</evidence>
<keyword evidence="5" id="KW-0539">Nucleus</keyword>
<reference evidence="6" key="1">
    <citation type="submission" date="2023-07" db="EMBL/GenBank/DDBJ databases">
        <authorList>
            <consortium name="AG Swart"/>
            <person name="Singh M."/>
            <person name="Singh A."/>
            <person name="Seah K."/>
            <person name="Emmerich C."/>
        </authorList>
    </citation>
    <scope>NUCLEOTIDE SEQUENCE</scope>
    <source>
        <strain evidence="6">DP1</strain>
    </source>
</reference>
<accession>A0AAD1XRN9</accession>
<dbReference type="GO" id="GO:0005654">
    <property type="term" value="C:nucleoplasm"/>
    <property type="evidence" value="ECO:0007669"/>
    <property type="project" value="UniProtKB-ARBA"/>
</dbReference>
<evidence type="ECO:0000256" key="2">
    <source>
        <dbReference type="ARBA" id="ARBA00011038"/>
    </source>
</evidence>
<dbReference type="Gene3D" id="1.10.10.10">
    <property type="entry name" value="Winged helix-like DNA-binding domain superfamily/Winged helix DNA-binding domain"/>
    <property type="match status" value="2"/>
</dbReference>
<evidence type="ECO:0000313" key="7">
    <source>
        <dbReference type="Proteomes" id="UP001295684"/>
    </source>
</evidence>
<keyword evidence="3" id="KW-0240">DNA-directed RNA polymerase</keyword>
<sequence>MSLEKHILNILNDSPEGLSDEVLSKKLKKVKDEDRLTAINALLSTCRIEVTENADKDIVYKYISEEEAQKLRELSPEEAMIYKFIDESGNKGLWITDIKKKAGPLSSNASQIVKKLEKKGFIKGVKTIKAKNRKVWMLMSVEPSPEVTGGILADDVFDLELMDLIGQKLVDYIRSQGRADRKQVSIYIRSQKFGHMSTGDMMGTPKIDFSDEDIFRILETKVYDGKIEAVDDENNRDYIPSEAGSVIPNKTYIATSWYVPKMIYTQLAKY</sequence>
<dbReference type="GO" id="GO:0006383">
    <property type="term" value="P:transcription by RNA polymerase III"/>
    <property type="evidence" value="ECO:0007669"/>
    <property type="project" value="InterPro"/>
</dbReference>
<comment type="similarity">
    <text evidence="2">Belongs to the eukaryotic RPC34/RPC39 RNA polymerase subunit family.</text>
</comment>
<comment type="subcellular location">
    <subcellularLocation>
        <location evidence="1">Nucleus</location>
    </subcellularLocation>
</comment>
<dbReference type="GO" id="GO:0005666">
    <property type="term" value="C:RNA polymerase III complex"/>
    <property type="evidence" value="ECO:0007669"/>
    <property type="project" value="InterPro"/>
</dbReference>
<evidence type="ECO:0000313" key="6">
    <source>
        <dbReference type="EMBL" id="CAI2377951.1"/>
    </source>
</evidence>
<name>A0AAD1XRN9_EUPCR</name>
<dbReference type="Pfam" id="PF05158">
    <property type="entry name" value="RNA_pol_Rpc34"/>
    <property type="match status" value="1"/>
</dbReference>
<dbReference type="EMBL" id="CAMPGE010019628">
    <property type="protein sequence ID" value="CAI2377951.1"/>
    <property type="molecule type" value="Genomic_DNA"/>
</dbReference>
<evidence type="ECO:0000256" key="1">
    <source>
        <dbReference type="ARBA" id="ARBA00004123"/>
    </source>
</evidence>
<dbReference type="SUPFAM" id="SSF46785">
    <property type="entry name" value="Winged helix' DNA-binding domain"/>
    <property type="match status" value="2"/>
</dbReference>
<organism evidence="6 7">
    <name type="scientific">Euplotes crassus</name>
    <dbReference type="NCBI Taxonomy" id="5936"/>
    <lineage>
        <taxon>Eukaryota</taxon>
        <taxon>Sar</taxon>
        <taxon>Alveolata</taxon>
        <taxon>Ciliophora</taxon>
        <taxon>Intramacronucleata</taxon>
        <taxon>Spirotrichea</taxon>
        <taxon>Hypotrichia</taxon>
        <taxon>Euplotida</taxon>
        <taxon>Euplotidae</taxon>
        <taxon>Moneuplotes</taxon>
    </lineage>
</organism>
<protein>
    <submittedName>
        <fullName evidence="6">Uncharacterized protein</fullName>
    </submittedName>
</protein>
<comment type="caution">
    <text evidence="6">The sequence shown here is derived from an EMBL/GenBank/DDBJ whole genome shotgun (WGS) entry which is preliminary data.</text>
</comment>
<dbReference type="Proteomes" id="UP001295684">
    <property type="component" value="Unassembled WGS sequence"/>
</dbReference>
<dbReference type="GO" id="GO:0005737">
    <property type="term" value="C:cytoplasm"/>
    <property type="evidence" value="ECO:0007669"/>
    <property type="project" value="UniProtKB-ARBA"/>
</dbReference>
<dbReference type="FunFam" id="1.10.10.10:FF:000116">
    <property type="entry name" value="DNA-directed RNA polymerase III subunit RPC6"/>
    <property type="match status" value="1"/>
</dbReference>
<keyword evidence="7" id="KW-1185">Reference proteome</keyword>
<dbReference type="InterPro" id="IPR016049">
    <property type="entry name" value="RNA_pol_Rpc34-like"/>
</dbReference>
<gene>
    <name evidence="6" type="ORF">ECRASSUSDP1_LOCUS19342</name>
</gene>
<dbReference type="InterPro" id="IPR036388">
    <property type="entry name" value="WH-like_DNA-bd_sf"/>
</dbReference>
<dbReference type="PANTHER" id="PTHR12780">
    <property type="entry name" value="RNA POLYMERASE III DNA DIRECTED , 39KD SUBUNIT-RELATED"/>
    <property type="match status" value="1"/>
</dbReference>
<dbReference type="AlphaFoldDB" id="A0AAD1XRN9"/>
<keyword evidence="4" id="KW-0804">Transcription</keyword>
<evidence type="ECO:0000256" key="3">
    <source>
        <dbReference type="ARBA" id="ARBA00022478"/>
    </source>
</evidence>
<proteinExistence type="inferred from homology"/>
<evidence type="ECO:0000256" key="5">
    <source>
        <dbReference type="ARBA" id="ARBA00023242"/>
    </source>
</evidence>
<dbReference type="InterPro" id="IPR007832">
    <property type="entry name" value="RNA_pol_Rpc34"/>
</dbReference>
<dbReference type="InterPro" id="IPR036390">
    <property type="entry name" value="WH_DNA-bd_sf"/>
</dbReference>